<dbReference type="EMBL" id="CP010028">
    <property type="protein sequence ID" value="AIZ46654.1"/>
    <property type="molecule type" value="Genomic_DNA"/>
</dbReference>
<keyword evidence="1" id="KW-0732">Signal</keyword>
<dbReference type="Proteomes" id="UP000030634">
    <property type="component" value="Chromosome"/>
</dbReference>
<sequence length="139" mass="14251">MNLRPLLLAAALALPASASAATAWAGVDATTRGYGLHAGGSVFRVPILGTLGIEGAAEKAWKNTNANRYALGATLRDINLPITRVDAFATAGGEYVNRFGVYAEGGVRGPLLGPAGWRAYMRSGTASGFGAGVGVELRF</sequence>
<dbReference type="STRING" id="1182571.QR90_12120"/>
<dbReference type="KEGG" id="dsw:QR90_12120"/>
<feature type="signal peptide" evidence="1">
    <location>
        <begin position="1"/>
        <end position="20"/>
    </location>
</feature>
<gene>
    <name evidence="2" type="ORF">QR90_12120</name>
</gene>
<evidence type="ECO:0008006" key="4">
    <source>
        <dbReference type="Google" id="ProtNLM"/>
    </source>
</evidence>
<evidence type="ECO:0000313" key="2">
    <source>
        <dbReference type="EMBL" id="AIZ46654.1"/>
    </source>
</evidence>
<proteinExistence type="predicted"/>
<dbReference type="AlphaFoldDB" id="A0A0A7KMN9"/>
<dbReference type="RefSeq" id="WP_039687318.1">
    <property type="nucleotide sequence ID" value="NZ_CP010028.1"/>
</dbReference>
<protein>
    <recommendedName>
        <fullName evidence="4">Outer membrane protein beta-barrel domain-containing protein</fullName>
    </recommendedName>
</protein>
<evidence type="ECO:0000313" key="3">
    <source>
        <dbReference type="Proteomes" id="UP000030634"/>
    </source>
</evidence>
<dbReference type="HOGENOM" id="CLU_1851874_0_0_0"/>
<accession>A0A0A7KMN9</accession>
<reference evidence="3" key="1">
    <citation type="submission" date="2014-11" db="EMBL/GenBank/DDBJ databases">
        <title>Hymenobacter sp. DG25B genome submission.</title>
        <authorList>
            <person name="Jung H.-Y."/>
            <person name="Kim M.K."/>
            <person name="Srinivasan S."/>
            <person name="Lim S."/>
        </authorList>
    </citation>
    <scope>NUCLEOTIDE SEQUENCE [LARGE SCALE GENOMIC DNA]</scope>
    <source>
        <strain evidence="3">DY59</strain>
    </source>
</reference>
<feature type="chain" id="PRO_5002030685" description="Outer membrane protein beta-barrel domain-containing protein" evidence="1">
    <location>
        <begin position="21"/>
        <end position="139"/>
    </location>
</feature>
<evidence type="ECO:0000256" key="1">
    <source>
        <dbReference type="SAM" id="SignalP"/>
    </source>
</evidence>
<name>A0A0A7KMN9_9DEIO</name>
<organism evidence="2 3">
    <name type="scientific">Deinococcus radiopugnans</name>
    <dbReference type="NCBI Taxonomy" id="57497"/>
    <lineage>
        <taxon>Bacteria</taxon>
        <taxon>Thermotogati</taxon>
        <taxon>Deinococcota</taxon>
        <taxon>Deinococci</taxon>
        <taxon>Deinococcales</taxon>
        <taxon>Deinococcaceae</taxon>
        <taxon>Deinococcus</taxon>
    </lineage>
</organism>